<accession>A0ABP0Y152</accession>
<reference evidence="1 2" key="1">
    <citation type="submission" date="2024-03" db="EMBL/GenBank/DDBJ databases">
        <authorList>
            <person name="Gkanogiannis A."/>
            <person name="Becerra Lopez-Lavalle L."/>
        </authorList>
    </citation>
    <scope>NUCLEOTIDE SEQUENCE [LARGE SCALE GENOMIC DNA]</scope>
</reference>
<evidence type="ECO:0000313" key="2">
    <source>
        <dbReference type="Proteomes" id="UP001642487"/>
    </source>
</evidence>
<keyword evidence="2" id="KW-1185">Reference proteome</keyword>
<dbReference type="Proteomes" id="UP001642487">
    <property type="component" value="Chromosome 11"/>
</dbReference>
<gene>
    <name evidence="1" type="ORF">CITCOLO1_LOCUS4616</name>
</gene>
<dbReference type="EMBL" id="OZ021745">
    <property type="protein sequence ID" value="CAK9312906.1"/>
    <property type="molecule type" value="Genomic_DNA"/>
</dbReference>
<proteinExistence type="predicted"/>
<evidence type="ECO:0000313" key="1">
    <source>
        <dbReference type="EMBL" id="CAK9312906.1"/>
    </source>
</evidence>
<organism evidence="1 2">
    <name type="scientific">Citrullus colocynthis</name>
    <name type="common">colocynth</name>
    <dbReference type="NCBI Taxonomy" id="252529"/>
    <lineage>
        <taxon>Eukaryota</taxon>
        <taxon>Viridiplantae</taxon>
        <taxon>Streptophyta</taxon>
        <taxon>Embryophyta</taxon>
        <taxon>Tracheophyta</taxon>
        <taxon>Spermatophyta</taxon>
        <taxon>Magnoliopsida</taxon>
        <taxon>eudicotyledons</taxon>
        <taxon>Gunneridae</taxon>
        <taxon>Pentapetalae</taxon>
        <taxon>rosids</taxon>
        <taxon>fabids</taxon>
        <taxon>Cucurbitales</taxon>
        <taxon>Cucurbitaceae</taxon>
        <taxon>Benincaseae</taxon>
        <taxon>Citrullus</taxon>
    </lineage>
</organism>
<name>A0ABP0Y152_9ROSI</name>
<protein>
    <submittedName>
        <fullName evidence="1">Uncharacterized protein</fullName>
    </submittedName>
</protein>
<sequence>MVEAFLLGVGGRQKFKGTTCKFPIGRLFFKNHRRVSLTPKPTTFEILICFKSSSTNASFSKKNISKRICMNLSISYFPKKTKLICHVSFVGETQFVASKYDIL</sequence>